<dbReference type="Proteomes" id="UP000324575">
    <property type="component" value="Unassembled WGS sequence"/>
</dbReference>
<dbReference type="PANTHER" id="PTHR21043">
    <property type="entry name" value="IOJAP SUPERFAMILY ORTHOLOG"/>
    <property type="match status" value="1"/>
</dbReference>
<dbReference type="Gene3D" id="3.30.460.10">
    <property type="entry name" value="Beta Polymerase, domain 2"/>
    <property type="match status" value="1"/>
</dbReference>
<dbReference type="EMBL" id="SNRX01000008">
    <property type="protein sequence ID" value="KAA6302311.1"/>
    <property type="molecule type" value="Genomic_DNA"/>
</dbReference>
<comment type="function">
    <text evidence="2">Functions as a ribosomal silencing factor. Interacts with ribosomal protein uL14 (rplN), blocking formation of intersubunit bridge B8. Prevents association of the 30S and 50S ribosomal subunits and the formation of functional ribosomes, thus repressing translation.</text>
</comment>
<protein>
    <recommendedName>
        <fullName evidence="2">Ribosomal silencing factor RsfS</fullName>
    </recommendedName>
</protein>
<dbReference type="GO" id="GO:0005737">
    <property type="term" value="C:cytoplasm"/>
    <property type="evidence" value="ECO:0007669"/>
    <property type="project" value="UniProtKB-SubCell"/>
</dbReference>
<gene>
    <name evidence="2" type="primary">rsfS</name>
    <name evidence="3" type="ORF">EZS26_001424</name>
</gene>
<dbReference type="GO" id="GO:0090071">
    <property type="term" value="P:negative regulation of ribosome biogenesis"/>
    <property type="evidence" value="ECO:0007669"/>
    <property type="project" value="UniProtKB-UniRule"/>
</dbReference>
<keyword evidence="2" id="KW-0963">Cytoplasm</keyword>
<evidence type="ECO:0000313" key="3">
    <source>
        <dbReference type="EMBL" id="KAA6302311.1"/>
    </source>
</evidence>
<name>A0A5M8P1L2_9BACT</name>
<dbReference type="GO" id="GO:0043023">
    <property type="term" value="F:ribosomal large subunit binding"/>
    <property type="evidence" value="ECO:0007669"/>
    <property type="project" value="TreeGrafter"/>
</dbReference>
<evidence type="ECO:0000256" key="1">
    <source>
        <dbReference type="ARBA" id="ARBA00010574"/>
    </source>
</evidence>
<evidence type="ECO:0000313" key="4">
    <source>
        <dbReference type="Proteomes" id="UP000324575"/>
    </source>
</evidence>
<dbReference type="GO" id="GO:0017148">
    <property type="term" value="P:negative regulation of translation"/>
    <property type="evidence" value="ECO:0007669"/>
    <property type="project" value="UniProtKB-UniRule"/>
</dbReference>
<comment type="similarity">
    <text evidence="1 2">Belongs to the Iojap/RsfS family.</text>
</comment>
<dbReference type="InterPro" id="IPR004394">
    <property type="entry name" value="Iojap/RsfS/C7orf30"/>
</dbReference>
<dbReference type="SUPFAM" id="SSF81301">
    <property type="entry name" value="Nucleotidyltransferase"/>
    <property type="match status" value="1"/>
</dbReference>
<comment type="subunit">
    <text evidence="2">Interacts with ribosomal protein uL14 (rplN).</text>
</comment>
<comment type="subcellular location">
    <subcellularLocation>
        <location evidence="2">Cytoplasm</location>
    </subcellularLocation>
</comment>
<evidence type="ECO:0000256" key="2">
    <source>
        <dbReference type="HAMAP-Rule" id="MF_01477"/>
    </source>
</evidence>
<comment type="caution">
    <text evidence="3">The sequence shown here is derived from an EMBL/GenBank/DDBJ whole genome shotgun (WGS) entry which is preliminary data.</text>
</comment>
<dbReference type="PANTHER" id="PTHR21043:SF0">
    <property type="entry name" value="MITOCHONDRIAL ASSEMBLY OF RIBOSOMAL LARGE SUBUNIT PROTEIN 1"/>
    <property type="match status" value="1"/>
</dbReference>
<dbReference type="InterPro" id="IPR043519">
    <property type="entry name" value="NT_sf"/>
</dbReference>
<dbReference type="GO" id="GO:0042256">
    <property type="term" value="P:cytosolic ribosome assembly"/>
    <property type="evidence" value="ECO:0007669"/>
    <property type="project" value="UniProtKB-UniRule"/>
</dbReference>
<sequence>MEETKGLVNTMVEALQEKKGQRIVCLDLTKLEGSICQYFIIAQGNTPTQVSALSDSVWDLVSSRLHEKPLGAIGMKEAQWIAMDYGTVMLHIFVPAIREYYNLENLWADADVTEIPDSI</sequence>
<dbReference type="Pfam" id="PF02410">
    <property type="entry name" value="RsfS"/>
    <property type="match status" value="1"/>
</dbReference>
<dbReference type="HAMAP" id="MF_01477">
    <property type="entry name" value="Iojap_RsfS"/>
    <property type="match status" value="1"/>
</dbReference>
<reference evidence="3 4" key="1">
    <citation type="submission" date="2019-03" db="EMBL/GenBank/DDBJ databases">
        <title>Single cell metagenomics reveals metabolic interactions within the superorganism composed of flagellate Streblomastix strix and complex community of Bacteroidetes bacteria on its surface.</title>
        <authorList>
            <person name="Treitli S.C."/>
            <person name="Kolisko M."/>
            <person name="Husnik F."/>
            <person name="Keeling P."/>
            <person name="Hampl V."/>
        </authorList>
    </citation>
    <scope>NUCLEOTIDE SEQUENCE [LARGE SCALE GENOMIC DNA]</scope>
    <source>
        <strain evidence="3">St1</strain>
    </source>
</reference>
<organism evidence="3 4">
    <name type="scientific">Candidatus Ordinivivax streblomastigis</name>
    <dbReference type="NCBI Taxonomy" id="2540710"/>
    <lineage>
        <taxon>Bacteria</taxon>
        <taxon>Pseudomonadati</taxon>
        <taxon>Bacteroidota</taxon>
        <taxon>Bacteroidia</taxon>
        <taxon>Bacteroidales</taxon>
        <taxon>Candidatus Ordinivivax</taxon>
    </lineage>
</organism>
<keyword evidence="2" id="KW-0678">Repressor</keyword>
<dbReference type="AlphaFoldDB" id="A0A5M8P1L2"/>
<dbReference type="NCBIfam" id="TIGR00090">
    <property type="entry name" value="rsfS_iojap_ybeB"/>
    <property type="match status" value="1"/>
</dbReference>
<keyword evidence="2" id="KW-0810">Translation regulation</keyword>
<accession>A0A5M8P1L2</accession>
<proteinExistence type="inferred from homology"/>